<keyword evidence="2" id="KW-1185">Reference proteome</keyword>
<evidence type="ECO:0000313" key="2">
    <source>
        <dbReference type="Proteomes" id="UP000055024"/>
    </source>
</evidence>
<gene>
    <name evidence="1" type="ORF">T11_87</name>
</gene>
<name>A0A0V1GLV6_9BILA</name>
<organism evidence="1 2">
    <name type="scientific">Trichinella zimbabwensis</name>
    <dbReference type="NCBI Taxonomy" id="268475"/>
    <lineage>
        <taxon>Eukaryota</taxon>
        <taxon>Metazoa</taxon>
        <taxon>Ecdysozoa</taxon>
        <taxon>Nematoda</taxon>
        <taxon>Enoplea</taxon>
        <taxon>Dorylaimia</taxon>
        <taxon>Trichinellida</taxon>
        <taxon>Trichinellidae</taxon>
        <taxon>Trichinella</taxon>
    </lineage>
</organism>
<reference evidence="1 2" key="1">
    <citation type="submission" date="2015-01" db="EMBL/GenBank/DDBJ databases">
        <title>Evolution of Trichinella species and genotypes.</title>
        <authorList>
            <person name="Korhonen P.K."/>
            <person name="Edoardo P."/>
            <person name="Giuseppe L.R."/>
            <person name="Gasser R.B."/>
        </authorList>
    </citation>
    <scope>NUCLEOTIDE SEQUENCE [LARGE SCALE GENOMIC DNA]</scope>
    <source>
        <strain evidence="1">ISS1029</strain>
    </source>
</reference>
<dbReference type="EMBL" id="JYDP01001002">
    <property type="protein sequence ID" value="KRY99105.1"/>
    <property type="molecule type" value="Genomic_DNA"/>
</dbReference>
<proteinExistence type="predicted"/>
<evidence type="ECO:0000313" key="1">
    <source>
        <dbReference type="EMBL" id="KRY99105.1"/>
    </source>
</evidence>
<accession>A0A0V1GLV6</accession>
<protein>
    <submittedName>
        <fullName evidence="1">Uncharacterized protein</fullName>
    </submittedName>
</protein>
<dbReference type="Proteomes" id="UP000055024">
    <property type="component" value="Unassembled WGS sequence"/>
</dbReference>
<sequence length="123" mass="14228">MKSNYTPCYQFLRICIALICGHYNPILIQHLRQYLHRYAFMRRATRKAATLKLSKTEPGCLHFSNRNIFDISVTYSIKLRSLVQYTVALCNPLFLHFRPILINLSEVVSKLSSNGNESFSIGQ</sequence>
<dbReference type="AlphaFoldDB" id="A0A0V1GLV6"/>
<comment type="caution">
    <text evidence="1">The sequence shown here is derived from an EMBL/GenBank/DDBJ whole genome shotgun (WGS) entry which is preliminary data.</text>
</comment>